<feature type="binding site" evidence="7">
    <location>
        <begin position="188"/>
        <end position="189"/>
    </location>
    <ligand>
        <name>substrate</name>
    </ligand>
</feature>
<dbReference type="SUPFAM" id="SSF53681">
    <property type="entry name" value="Aspartate/glutamate racemase"/>
    <property type="match status" value="2"/>
</dbReference>
<feature type="active site" description="Proton donor/acceptor" evidence="7">
    <location>
        <position position="76"/>
    </location>
</feature>
<evidence type="ECO:0000256" key="7">
    <source>
        <dbReference type="HAMAP-Rule" id="MF_00258"/>
    </source>
</evidence>
<dbReference type="Pfam" id="PF01177">
    <property type="entry name" value="Asp_Glu_race"/>
    <property type="match status" value="1"/>
</dbReference>
<sequence>MNPTRTPLVGVFDSGVGGLSVLKALHAELPSHDLLYVADSAHAPYGERSDDYIGQRTHRIASHLLAEGASLLVIACNTATAVAVASLRERWPKVPIVAVEPGVKPAVALTRNGHIGVMATPATLRSEKFKHLLSAHGAGIAVHLQPCPGLAGQIEKGIHDDPALLALIDQFTAPLKEAHVDTVVLGCTHYPFVHAQIQAAFGVGVTLVDTAEAVARQAARLLHEPKPTSDRPRQVHLQTTGDAARLKALAARWLPFDCNVAHAPGL</sequence>
<dbReference type="PROSITE" id="PS00924">
    <property type="entry name" value="ASP_GLU_RACEMASE_2"/>
    <property type="match status" value="1"/>
</dbReference>
<reference evidence="8 9" key="1">
    <citation type="submission" date="2023-10" db="EMBL/GenBank/DDBJ databases">
        <title>Bacteria for the degradation of biodegradable plastic PBAT(Polybutylene adipate terephthalate).</title>
        <authorList>
            <person name="Weon H.-Y."/>
            <person name="Yeon J."/>
        </authorList>
    </citation>
    <scope>NUCLEOTIDE SEQUENCE [LARGE SCALE GENOMIC DNA]</scope>
    <source>
        <strain evidence="8 9">SBD 7-3</strain>
    </source>
</reference>
<keyword evidence="4 7" id="KW-0573">Peptidoglycan synthesis</keyword>
<dbReference type="InterPro" id="IPR015942">
    <property type="entry name" value="Asp/Glu/hydantoin_racemase"/>
</dbReference>
<dbReference type="EMBL" id="CP136336">
    <property type="protein sequence ID" value="WOB10651.1"/>
    <property type="molecule type" value="Genomic_DNA"/>
</dbReference>
<evidence type="ECO:0000256" key="5">
    <source>
        <dbReference type="ARBA" id="ARBA00023235"/>
    </source>
</evidence>
<dbReference type="InterPro" id="IPR033134">
    <property type="entry name" value="Asp/Glu_racemase_AS_2"/>
</dbReference>
<dbReference type="PANTHER" id="PTHR21198:SF2">
    <property type="entry name" value="GLUTAMATE RACEMASE"/>
    <property type="match status" value="1"/>
</dbReference>
<dbReference type="InterPro" id="IPR018187">
    <property type="entry name" value="Asp/Glu_racemase_AS_1"/>
</dbReference>
<dbReference type="InterPro" id="IPR001920">
    <property type="entry name" value="Asp/Glu_race"/>
</dbReference>
<keyword evidence="5 7" id="KW-0413">Isomerase</keyword>
<comment type="pathway">
    <text evidence="7">Cell wall biogenesis; peptidoglycan biosynthesis.</text>
</comment>
<keyword evidence="3 7" id="KW-0133">Cell shape</keyword>
<gene>
    <name evidence="7 8" type="primary">murI</name>
    <name evidence="8" type="ORF">RXV79_11470</name>
</gene>
<dbReference type="Gene3D" id="3.40.50.1860">
    <property type="match status" value="2"/>
</dbReference>
<comment type="function">
    <text evidence="7">Provides the (R)-glutamate required for cell wall biosynthesis.</text>
</comment>
<dbReference type="PANTHER" id="PTHR21198">
    <property type="entry name" value="GLUTAMATE RACEMASE"/>
    <property type="match status" value="1"/>
</dbReference>
<feature type="active site" description="Proton donor/acceptor" evidence="7">
    <location>
        <position position="187"/>
    </location>
</feature>
<dbReference type="InterPro" id="IPR004391">
    <property type="entry name" value="Glu_race"/>
</dbReference>
<name>A0ABZ0D0C2_9BURK</name>
<organism evidence="8 9">
    <name type="scientific">Piscinibacter gummiphilus</name>
    <dbReference type="NCBI Taxonomy" id="946333"/>
    <lineage>
        <taxon>Bacteria</taxon>
        <taxon>Pseudomonadati</taxon>
        <taxon>Pseudomonadota</taxon>
        <taxon>Betaproteobacteria</taxon>
        <taxon>Burkholderiales</taxon>
        <taxon>Sphaerotilaceae</taxon>
        <taxon>Piscinibacter</taxon>
    </lineage>
</organism>
<keyword evidence="6 7" id="KW-0961">Cell wall biogenesis/degradation</keyword>
<dbReference type="Proteomes" id="UP001303946">
    <property type="component" value="Chromosome"/>
</dbReference>
<evidence type="ECO:0000313" key="8">
    <source>
        <dbReference type="EMBL" id="WOB10651.1"/>
    </source>
</evidence>
<keyword evidence="9" id="KW-1185">Reference proteome</keyword>
<evidence type="ECO:0000256" key="3">
    <source>
        <dbReference type="ARBA" id="ARBA00022960"/>
    </source>
</evidence>
<dbReference type="GO" id="GO:0008881">
    <property type="term" value="F:glutamate racemase activity"/>
    <property type="evidence" value="ECO:0007669"/>
    <property type="project" value="UniProtKB-EC"/>
</dbReference>
<comment type="catalytic activity">
    <reaction evidence="1 7">
        <text>L-glutamate = D-glutamate</text>
        <dbReference type="Rhea" id="RHEA:12813"/>
        <dbReference type="ChEBI" id="CHEBI:29985"/>
        <dbReference type="ChEBI" id="CHEBI:29986"/>
        <dbReference type="EC" id="5.1.1.3"/>
    </reaction>
</comment>
<comment type="similarity">
    <text evidence="7">Belongs to the aspartate/glutamate racemases family.</text>
</comment>
<evidence type="ECO:0000313" key="9">
    <source>
        <dbReference type="Proteomes" id="UP001303946"/>
    </source>
</evidence>
<feature type="binding site" evidence="7">
    <location>
        <begin position="45"/>
        <end position="46"/>
    </location>
    <ligand>
        <name>substrate</name>
    </ligand>
</feature>
<dbReference type="NCBIfam" id="TIGR00067">
    <property type="entry name" value="glut_race"/>
    <property type="match status" value="1"/>
</dbReference>
<evidence type="ECO:0000256" key="2">
    <source>
        <dbReference type="ARBA" id="ARBA00013090"/>
    </source>
</evidence>
<evidence type="ECO:0000256" key="1">
    <source>
        <dbReference type="ARBA" id="ARBA00001602"/>
    </source>
</evidence>
<feature type="binding site" evidence="7">
    <location>
        <begin position="77"/>
        <end position="78"/>
    </location>
    <ligand>
        <name>substrate</name>
    </ligand>
</feature>
<proteinExistence type="inferred from homology"/>
<evidence type="ECO:0000256" key="6">
    <source>
        <dbReference type="ARBA" id="ARBA00023316"/>
    </source>
</evidence>
<accession>A0ABZ0D0C2</accession>
<evidence type="ECO:0000256" key="4">
    <source>
        <dbReference type="ARBA" id="ARBA00022984"/>
    </source>
</evidence>
<dbReference type="PROSITE" id="PS00923">
    <property type="entry name" value="ASP_GLU_RACEMASE_1"/>
    <property type="match status" value="1"/>
</dbReference>
<feature type="binding site" evidence="7">
    <location>
        <begin position="13"/>
        <end position="14"/>
    </location>
    <ligand>
        <name>substrate</name>
    </ligand>
</feature>
<dbReference type="RefSeq" id="WP_316703551.1">
    <property type="nucleotide sequence ID" value="NZ_CP136336.1"/>
</dbReference>
<dbReference type="EC" id="5.1.1.3" evidence="2 7"/>
<dbReference type="HAMAP" id="MF_00258">
    <property type="entry name" value="Glu_racemase"/>
    <property type="match status" value="1"/>
</dbReference>
<protein>
    <recommendedName>
        <fullName evidence="2 7">Glutamate racemase</fullName>
        <ecNumber evidence="2 7">5.1.1.3</ecNumber>
    </recommendedName>
</protein>